<evidence type="ECO:0000256" key="12">
    <source>
        <dbReference type="SAM" id="MobiDB-lite"/>
    </source>
</evidence>
<protein>
    <recommendedName>
        <fullName evidence="9">Lipoprotein signal peptidase</fullName>
        <ecNumber evidence="9">3.4.23.36</ecNumber>
    </recommendedName>
    <alternativeName>
        <fullName evidence="9">Prolipoprotein signal peptidase</fullName>
    </alternativeName>
    <alternativeName>
        <fullName evidence="9">Signal peptidase II</fullName>
        <shortName evidence="9">SPase II</shortName>
    </alternativeName>
</protein>
<evidence type="ECO:0000256" key="8">
    <source>
        <dbReference type="ARBA" id="ARBA00023136"/>
    </source>
</evidence>
<evidence type="ECO:0000313" key="14">
    <source>
        <dbReference type="Proteomes" id="UP000663792"/>
    </source>
</evidence>
<name>A0A939C197_9ACTN</name>
<dbReference type="HAMAP" id="MF_00161">
    <property type="entry name" value="LspA"/>
    <property type="match status" value="1"/>
</dbReference>
<evidence type="ECO:0000313" key="13">
    <source>
        <dbReference type="EMBL" id="MBM9466914.1"/>
    </source>
</evidence>
<feature type="region of interest" description="Disordered" evidence="12">
    <location>
        <begin position="1"/>
        <end position="44"/>
    </location>
</feature>
<comment type="subcellular location">
    <subcellularLocation>
        <location evidence="9">Cell membrane</location>
        <topology evidence="9">Multi-pass membrane protein</topology>
    </subcellularLocation>
</comment>
<evidence type="ECO:0000256" key="3">
    <source>
        <dbReference type="ARBA" id="ARBA00022670"/>
    </source>
</evidence>
<dbReference type="InterPro" id="IPR001872">
    <property type="entry name" value="Peptidase_A8"/>
</dbReference>
<sequence>MRQTGRVSEPRPDDHDPAADPGPTDEPTASGAAPVTEPATDQVAQPQRPRRVALLAVIASVIIVLDLITKIIAVALLTPGESPRILGGLVYFSLIRNPGAAFSMATGMTWVLAVIAVIVVVVIIRMAARLRSVPWAVCLGLILGGAIGNLIDRIFRSPGFMQGHVVDFVSVFGPNAEYFPVFNVADSAITIGGITLVVTALLGIDFDGTRLRGKEHQQAQEPGRG</sequence>
<comment type="function">
    <text evidence="9 10">This protein specifically catalyzes the removal of signal peptides from prolipoproteins.</text>
</comment>
<dbReference type="AlphaFoldDB" id="A0A939C197"/>
<dbReference type="GO" id="GO:0006508">
    <property type="term" value="P:proteolysis"/>
    <property type="evidence" value="ECO:0007669"/>
    <property type="project" value="UniProtKB-KW"/>
</dbReference>
<evidence type="ECO:0000256" key="9">
    <source>
        <dbReference type="HAMAP-Rule" id="MF_00161"/>
    </source>
</evidence>
<feature type="compositionally biased region" description="Basic and acidic residues" evidence="12">
    <location>
        <begin position="8"/>
        <end position="18"/>
    </location>
</feature>
<dbReference type="Proteomes" id="UP000663792">
    <property type="component" value="Unassembled WGS sequence"/>
</dbReference>
<evidence type="ECO:0000256" key="7">
    <source>
        <dbReference type="ARBA" id="ARBA00022989"/>
    </source>
</evidence>
<keyword evidence="3 9" id="KW-0645">Protease</keyword>
<feature type="transmembrane region" description="Helical" evidence="9">
    <location>
        <begin position="100"/>
        <end position="124"/>
    </location>
</feature>
<dbReference type="GO" id="GO:0005886">
    <property type="term" value="C:plasma membrane"/>
    <property type="evidence" value="ECO:0007669"/>
    <property type="project" value="UniProtKB-SubCell"/>
</dbReference>
<feature type="transmembrane region" description="Helical" evidence="9">
    <location>
        <begin position="52"/>
        <end position="80"/>
    </location>
</feature>
<reference evidence="13" key="1">
    <citation type="submission" date="2021-01" db="EMBL/GenBank/DDBJ databases">
        <title>YIM 132084 draft genome.</title>
        <authorList>
            <person name="An D."/>
        </authorList>
    </citation>
    <scope>NUCLEOTIDE SEQUENCE</scope>
    <source>
        <strain evidence="13">YIM 132084</strain>
    </source>
</reference>
<keyword evidence="7 9" id="KW-1133">Transmembrane helix</keyword>
<feature type="transmembrane region" description="Helical" evidence="9">
    <location>
        <begin position="133"/>
        <end position="151"/>
    </location>
</feature>
<feature type="transmembrane region" description="Helical" evidence="9">
    <location>
        <begin position="181"/>
        <end position="204"/>
    </location>
</feature>
<dbReference type="NCBIfam" id="TIGR00077">
    <property type="entry name" value="lspA"/>
    <property type="match status" value="1"/>
</dbReference>
<evidence type="ECO:0000256" key="2">
    <source>
        <dbReference type="ARBA" id="ARBA00022475"/>
    </source>
</evidence>
<accession>A0A939C197</accession>
<evidence type="ECO:0000256" key="6">
    <source>
        <dbReference type="ARBA" id="ARBA00022801"/>
    </source>
</evidence>
<feature type="active site" evidence="9">
    <location>
        <position position="167"/>
    </location>
</feature>
<keyword evidence="5 9" id="KW-0064">Aspartyl protease</keyword>
<keyword evidence="14" id="KW-1185">Reference proteome</keyword>
<keyword evidence="6 9" id="KW-0378">Hydrolase</keyword>
<comment type="pathway">
    <text evidence="9">Protein modification; lipoprotein biosynthesis (signal peptide cleavage).</text>
</comment>
<dbReference type="GO" id="GO:0004190">
    <property type="term" value="F:aspartic-type endopeptidase activity"/>
    <property type="evidence" value="ECO:0007669"/>
    <property type="project" value="UniProtKB-UniRule"/>
</dbReference>
<keyword evidence="8 9" id="KW-0472">Membrane</keyword>
<evidence type="ECO:0000256" key="4">
    <source>
        <dbReference type="ARBA" id="ARBA00022692"/>
    </source>
</evidence>
<dbReference type="PANTHER" id="PTHR33695:SF1">
    <property type="entry name" value="LIPOPROTEIN SIGNAL PEPTIDASE"/>
    <property type="match status" value="1"/>
</dbReference>
<keyword evidence="2 9" id="KW-1003">Cell membrane</keyword>
<comment type="similarity">
    <text evidence="1 9 11">Belongs to the peptidase A8 family.</text>
</comment>
<dbReference type="EC" id="3.4.23.36" evidence="9"/>
<evidence type="ECO:0000256" key="11">
    <source>
        <dbReference type="RuleBase" id="RU004181"/>
    </source>
</evidence>
<comment type="caution">
    <text evidence="13">The sequence shown here is derived from an EMBL/GenBank/DDBJ whole genome shotgun (WGS) entry which is preliminary data.</text>
</comment>
<gene>
    <name evidence="9" type="primary">lspA</name>
    <name evidence="13" type="ORF">JL106_06410</name>
</gene>
<evidence type="ECO:0000256" key="1">
    <source>
        <dbReference type="ARBA" id="ARBA00006139"/>
    </source>
</evidence>
<dbReference type="PRINTS" id="PR00781">
    <property type="entry name" value="LIPOSIGPTASE"/>
</dbReference>
<feature type="active site" evidence="9">
    <location>
        <position position="186"/>
    </location>
</feature>
<keyword evidence="4 9" id="KW-0812">Transmembrane</keyword>
<dbReference type="PANTHER" id="PTHR33695">
    <property type="entry name" value="LIPOPROTEIN SIGNAL PEPTIDASE"/>
    <property type="match status" value="1"/>
</dbReference>
<organism evidence="13 14">
    <name type="scientific">Nakamurella leprariae</name>
    <dbReference type="NCBI Taxonomy" id="2803911"/>
    <lineage>
        <taxon>Bacteria</taxon>
        <taxon>Bacillati</taxon>
        <taxon>Actinomycetota</taxon>
        <taxon>Actinomycetes</taxon>
        <taxon>Nakamurellales</taxon>
        <taxon>Nakamurellaceae</taxon>
        <taxon>Nakamurella</taxon>
    </lineage>
</organism>
<dbReference type="PROSITE" id="PS00855">
    <property type="entry name" value="SPASE_II"/>
    <property type="match status" value="1"/>
</dbReference>
<comment type="catalytic activity">
    <reaction evidence="9 10">
        <text>Release of signal peptides from bacterial membrane prolipoproteins. Hydrolyzes -Xaa-Yaa-Zaa-|-(S,diacylglyceryl)Cys-, in which Xaa is hydrophobic (preferably Leu), and Yaa (Ala or Ser) and Zaa (Gly or Ala) have small, neutral side chains.</text>
        <dbReference type="EC" id="3.4.23.36"/>
    </reaction>
</comment>
<dbReference type="Pfam" id="PF01252">
    <property type="entry name" value="Peptidase_A8"/>
    <property type="match status" value="1"/>
</dbReference>
<proteinExistence type="inferred from homology"/>
<dbReference type="EMBL" id="JAERWK010000008">
    <property type="protein sequence ID" value="MBM9466914.1"/>
    <property type="molecule type" value="Genomic_DNA"/>
</dbReference>
<evidence type="ECO:0000256" key="10">
    <source>
        <dbReference type="RuleBase" id="RU000594"/>
    </source>
</evidence>
<evidence type="ECO:0000256" key="5">
    <source>
        <dbReference type="ARBA" id="ARBA00022750"/>
    </source>
</evidence>